<accession>A0A3L6Q9B9</accession>
<organism evidence="1 2">
    <name type="scientific">Panicum miliaceum</name>
    <name type="common">Proso millet</name>
    <name type="synonym">Broomcorn millet</name>
    <dbReference type="NCBI Taxonomy" id="4540"/>
    <lineage>
        <taxon>Eukaryota</taxon>
        <taxon>Viridiplantae</taxon>
        <taxon>Streptophyta</taxon>
        <taxon>Embryophyta</taxon>
        <taxon>Tracheophyta</taxon>
        <taxon>Spermatophyta</taxon>
        <taxon>Magnoliopsida</taxon>
        <taxon>Liliopsida</taxon>
        <taxon>Poales</taxon>
        <taxon>Poaceae</taxon>
        <taxon>PACMAD clade</taxon>
        <taxon>Panicoideae</taxon>
        <taxon>Panicodae</taxon>
        <taxon>Paniceae</taxon>
        <taxon>Panicinae</taxon>
        <taxon>Panicum</taxon>
        <taxon>Panicum sect. Panicum</taxon>
    </lineage>
</organism>
<protein>
    <submittedName>
        <fullName evidence="1">Uncharacterized protein</fullName>
    </submittedName>
</protein>
<dbReference type="OrthoDB" id="10511779at2759"/>
<proteinExistence type="predicted"/>
<sequence length="72" mass="8446">MSGLNTGWLFRYGHMSNHVISRTCSTFTMQVRAWQQATMTHHWTEAPDLTCMYYVKLREAYDAEGKDPNIMK</sequence>
<keyword evidence="2" id="KW-1185">Reference proteome</keyword>
<evidence type="ECO:0000313" key="1">
    <source>
        <dbReference type="EMBL" id="RLM74216.1"/>
    </source>
</evidence>
<dbReference type="Proteomes" id="UP000275267">
    <property type="component" value="Unassembled WGS sequence"/>
</dbReference>
<dbReference type="AlphaFoldDB" id="A0A3L6Q9B9"/>
<evidence type="ECO:0000313" key="2">
    <source>
        <dbReference type="Proteomes" id="UP000275267"/>
    </source>
</evidence>
<dbReference type="EMBL" id="PQIB02000013">
    <property type="protein sequence ID" value="RLM74216.1"/>
    <property type="molecule type" value="Genomic_DNA"/>
</dbReference>
<reference evidence="2" key="1">
    <citation type="journal article" date="2019" name="Nat. Commun.">
        <title>The genome of broomcorn millet.</title>
        <authorList>
            <person name="Zou C."/>
            <person name="Miki D."/>
            <person name="Li D."/>
            <person name="Tang Q."/>
            <person name="Xiao L."/>
            <person name="Rajput S."/>
            <person name="Deng P."/>
            <person name="Jia W."/>
            <person name="Huang R."/>
            <person name="Zhang M."/>
            <person name="Sun Y."/>
            <person name="Hu J."/>
            <person name="Fu X."/>
            <person name="Schnable P.S."/>
            <person name="Li F."/>
            <person name="Zhang H."/>
            <person name="Feng B."/>
            <person name="Zhu X."/>
            <person name="Liu R."/>
            <person name="Schnable J.C."/>
            <person name="Zhu J.-K."/>
            <person name="Zhang H."/>
        </authorList>
    </citation>
    <scope>NUCLEOTIDE SEQUENCE [LARGE SCALE GENOMIC DNA]</scope>
</reference>
<comment type="caution">
    <text evidence="1">The sequence shown here is derived from an EMBL/GenBank/DDBJ whole genome shotgun (WGS) entry which is preliminary data.</text>
</comment>
<gene>
    <name evidence="1" type="ORF">C2845_PM15G08740</name>
</gene>
<name>A0A3L6Q9B9_PANMI</name>